<evidence type="ECO:0000313" key="1">
    <source>
        <dbReference type="EMBL" id="GBM26053.1"/>
    </source>
</evidence>
<dbReference type="AlphaFoldDB" id="A0A4Y2EA51"/>
<dbReference type="EMBL" id="BGPR01000552">
    <property type="protein sequence ID" value="GBM26053.1"/>
    <property type="molecule type" value="Genomic_DNA"/>
</dbReference>
<gene>
    <name evidence="1" type="ORF">AVEN_62017_1</name>
</gene>
<dbReference type="Proteomes" id="UP000499080">
    <property type="component" value="Unassembled WGS sequence"/>
</dbReference>
<organism evidence="1 2">
    <name type="scientific">Araneus ventricosus</name>
    <name type="common">Orbweaver spider</name>
    <name type="synonym">Epeira ventricosa</name>
    <dbReference type="NCBI Taxonomy" id="182803"/>
    <lineage>
        <taxon>Eukaryota</taxon>
        <taxon>Metazoa</taxon>
        <taxon>Ecdysozoa</taxon>
        <taxon>Arthropoda</taxon>
        <taxon>Chelicerata</taxon>
        <taxon>Arachnida</taxon>
        <taxon>Araneae</taxon>
        <taxon>Araneomorphae</taxon>
        <taxon>Entelegynae</taxon>
        <taxon>Araneoidea</taxon>
        <taxon>Araneidae</taxon>
        <taxon>Araneus</taxon>
    </lineage>
</organism>
<protein>
    <submittedName>
        <fullName evidence="1">Uncharacterized protein</fullName>
    </submittedName>
</protein>
<proteinExistence type="predicted"/>
<accession>A0A4Y2EA51</accession>
<evidence type="ECO:0000313" key="2">
    <source>
        <dbReference type="Proteomes" id="UP000499080"/>
    </source>
</evidence>
<sequence length="93" mass="10388">MKRQASIQNFFAKNQSVNRPVSDSAEVDCASNNVSSDVGNTSTVDSAPVEEDFNQIKKNVYDIGNYCQSNFVRSLTNEEKISLVENVWKLQPV</sequence>
<reference evidence="1 2" key="1">
    <citation type="journal article" date="2019" name="Sci. Rep.">
        <title>Orb-weaving spider Araneus ventricosus genome elucidates the spidroin gene catalogue.</title>
        <authorList>
            <person name="Kono N."/>
            <person name="Nakamura H."/>
            <person name="Ohtoshi R."/>
            <person name="Moran D.A.P."/>
            <person name="Shinohara A."/>
            <person name="Yoshida Y."/>
            <person name="Fujiwara M."/>
            <person name="Mori M."/>
            <person name="Tomita M."/>
            <person name="Arakawa K."/>
        </authorList>
    </citation>
    <scope>NUCLEOTIDE SEQUENCE [LARGE SCALE GENOMIC DNA]</scope>
</reference>
<comment type="caution">
    <text evidence="1">The sequence shown here is derived from an EMBL/GenBank/DDBJ whole genome shotgun (WGS) entry which is preliminary data.</text>
</comment>
<keyword evidence="2" id="KW-1185">Reference proteome</keyword>
<name>A0A4Y2EA51_ARAVE</name>